<sequence length="384" mass="41629">MEIIPRFRWAIKLLYSQCWASVYDCDVAPFGFWVIRGIKQGCPLPAFIFALCLDPTLRLMPSRLLTDHSRPGALAGDVGIACGSFYSTPSITLLTWRAAAGAAGLVRKLEGIQIAMPRSPGHQLIFSGLRALGIRGGKFQLKRAGKYFGLIIGLEGWHQSRAAPGRKFFDRAASTKALRLGLAKDLARHIALDFSTPTFVAQFHLPDQSTLSLEGRGSAAAHVTVLVDLPGGELLADPGFSDPPRAPVRLSGETADDLATYKVELSEGSGAPDGFDTVLTRARGAGSLSRHAWSPDDAALDAQEATSSAVYAFRQSDDLGDEELQAALQASRAASGRLYTDQRLVFLATPRGHVSLSERKFRKVVRGRRASQTRPRGSRRRRTC</sequence>
<evidence type="ECO:0000313" key="2">
    <source>
        <dbReference type="EMBL" id="CAK0790162.1"/>
    </source>
</evidence>
<dbReference type="EMBL" id="CAUYUJ010000370">
    <property type="protein sequence ID" value="CAK0790162.1"/>
    <property type="molecule type" value="Genomic_DNA"/>
</dbReference>
<proteinExistence type="predicted"/>
<accession>A0ABN9PFD1</accession>
<evidence type="ECO:0000313" key="3">
    <source>
        <dbReference type="Proteomes" id="UP001189429"/>
    </source>
</evidence>
<keyword evidence="3" id="KW-1185">Reference proteome</keyword>
<reference evidence="2" key="1">
    <citation type="submission" date="2023-10" db="EMBL/GenBank/DDBJ databases">
        <authorList>
            <person name="Chen Y."/>
            <person name="Shah S."/>
            <person name="Dougan E. K."/>
            <person name="Thang M."/>
            <person name="Chan C."/>
        </authorList>
    </citation>
    <scope>NUCLEOTIDE SEQUENCE [LARGE SCALE GENOMIC DNA]</scope>
</reference>
<organism evidence="2 3">
    <name type="scientific">Prorocentrum cordatum</name>
    <dbReference type="NCBI Taxonomy" id="2364126"/>
    <lineage>
        <taxon>Eukaryota</taxon>
        <taxon>Sar</taxon>
        <taxon>Alveolata</taxon>
        <taxon>Dinophyceae</taxon>
        <taxon>Prorocentrales</taxon>
        <taxon>Prorocentraceae</taxon>
        <taxon>Prorocentrum</taxon>
    </lineage>
</organism>
<dbReference type="InterPro" id="IPR053710">
    <property type="entry name" value="Arylamine_NAT_domain_sf"/>
</dbReference>
<comment type="caution">
    <text evidence="2">The sequence shown here is derived from an EMBL/GenBank/DDBJ whole genome shotgun (WGS) entry which is preliminary data.</text>
</comment>
<dbReference type="Gene3D" id="3.30.2140.20">
    <property type="match status" value="1"/>
</dbReference>
<protein>
    <recommendedName>
        <fullName evidence="4">Reverse transcriptase domain-containing protein</fullName>
    </recommendedName>
</protein>
<evidence type="ECO:0008006" key="4">
    <source>
        <dbReference type="Google" id="ProtNLM"/>
    </source>
</evidence>
<name>A0ABN9PFD1_9DINO</name>
<dbReference type="Proteomes" id="UP001189429">
    <property type="component" value="Unassembled WGS sequence"/>
</dbReference>
<gene>
    <name evidence="2" type="ORF">PCOR1329_LOCUS1518</name>
</gene>
<feature type="region of interest" description="Disordered" evidence="1">
    <location>
        <begin position="365"/>
        <end position="384"/>
    </location>
</feature>
<evidence type="ECO:0000256" key="1">
    <source>
        <dbReference type="SAM" id="MobiDB-lite"/>
    </source>
</evidence>